<protein>
    <submittedName>
        <fullName evidence="2">Uncharacterized protein</fullName>
    </submittedName>
</protein>
<feature type="transmembrane region" description="Helical" evidence="1">
    <location>
        <begin position="70"/>
        <end position="91"/>
    </location>
</feature>
<gene>
    <name evidence="2" type="ORF">CEV31_3549</name>
</gene>
<proteinExistence type="predicted"/>
<dbReference type="EMBL" id="NNRJ01000054">
    <property type="protein sequence ID" value="OYR13049.1"/>
    <property type="molecule type" value="Genomic_DNA"/>
</dbReference>
<reference evidence="2 3" key="1">
    <citation type="submission" date="2017-07" db="EMBL/GenBank/DDBJ databases">
        <title>Phylogenetic study on the rhizospheric bacterium Ochrobactrum sp. A44.</title>
        <authorList>
            <person name="Krzyzanowska D.M."/>
            <person name="Ossowicki A."/>
            <person name="Rajewska M."/>
            <person name="Maciag T."/>
            <person name="Kaczynski Z."/>
            <person name="Czerwicka M."/>
            <person name="Jafra S."/>
        </authorList>
    </citation>
    <scope>NUCLEOTIDE SEQUENCE [LARGE SCALE GENOMIC DNA]</scope>
    <source>
        <strain evidence="2 3">DSM 7216</strain>
    </source>
</reference>
<dbReference type="Proteomes" id="UP000215590">
    <property type="component" value="Unassembled WGS sequence"/>
</dbReference>
<keyword evidence="1" id="KW-0812">Transmembrane</keyword>
<keyword evidence="1" id="KW-1133">Transmembrane helix</keyword>
<evidence type="ECO:0000313" key="2">
    <source>
        <dbReference type="EMBL" id="OYR13049.1"/>
    </source>
</evidence>
<evidence type="ECO:0000256" key="1">
    <source>
        <dbReference type="SAM" id="Phobius"/>
    </source>
</evidence>
<comment type="caution">
    <text evidence="2">The sequence shown here is derived from an EMBL/GenBank/DDBJ whole genome shotgun (WGS) entry which is preliminary data.</text>
</comment>
<keyword evidence="1" id="KW-0472">Membrane</keyword>
<keyword evidence="3" id="KW-1185">Reference proteome</keyword>
<sequence length="94" mass="10476">MPDEADLRSRLNALEHLVTSLIARITSLEAWQRQSEIADARTDEKWKNVDRRFDDLANQIKNVSGVLTRIMWIVVGGILAAAVTFIVSGGLKSL</sequence>
<dbReference type="AlphaFoldDB" id="A0A256FDW7"/>
<accession>A0A256FDW7</accession>
<evidence type="ECO:0000313" key="3">
    <source>
        <dbReference type="Proteomes" id="UP000215590"/>
    </source>
</evidence>
<organism evidence="2 3">
    <name type="scientific">Brucella thiophenivorans</name>
    <dbReference type="NCBI Taxonomy" id="571255"/>
    <lineage>
        <taxon>Bacteria</taxon>
        <taxon>Pseudomonadati</taxon>
        <taxon>Pseudomonadota</taxon>
        <taxon>Alphaproteobacteria</taxon>
        <taxon>Hyphomicrobiales</taxon>
        <taxon>Brucellaceae</taxon>
        <taxon>Brucella/Ochrobactrum group</taxon>
        <taxon>Brucella</taxon>
    </lineage>
</organism>
<name>A0A256FDW7_9HYPH</name>